<comment type="function">
    <text evidence="6">Toxic component of a toxin-antitoxin (TA) system. An RNase.</text>
</comment>
<keyword evidence="3 6" id="KW-0479">Metal-binding</keyword>
<dbReference type="EMBL" id="FXBL01000004">
    <property type="protein sequence ID" value="SMH45356.1"/>
    <property type="molecule type" value="Genomic_DNA"/>
</dbReference>
<keyword evidence="5 6" id="KW-0460">Magnesium</keyword>
<proteinExistence type="inferred from homology"/>
<dbReference type="Pfam" id="PF01850">
    <property type="entry name" value="PIN"/>
    <property type="match status" value="1"/>
</dbReference>
<evidence type="ECO:0000256" key="6">
    <source>
        <dbReference type="HAMAP-Rule" id="MF_00265"/>
    </source>
</evidence>
<dbReference type="CDD" id="cd09873">
    <property type="entry name" value="PIN_Pae0151-like"/>
    <property type="match status" value="1"/>
</dbReference>
<feature type="binding site" evidence="6">
    <location>
        <position position="95"/>
    </location>
    <ligand>
        <name>Mg(2+)</name>
        <dbReference type="ChEBI" id="CHEBI:18420"/>
    </ligand>
</feature>
<name>A0A1X7P5P3_9HYPH</name>
<organism evidence="8 9">
    <name type="scientific">Mesorhizobium australicum</name>
    <dbReference type="NCBI Taxonomy" id="536018"/>
    <lineage>
        <taxon>Bacteria</taxon>
        <taxon>Pseudomonadati</taxon>
        <taxon>Pseudomonadota</taxon>
        <taxon>Alphaproteobacteria</taxon>
        <taxon>Hyphomicrobiales</taxon>
        <taxon>Phyllobacteriaceae</taxon>
        <taxon>Mesorhizobium</taxon>
    </lineage>
</organism>
<dbReference type="InterPro" id="IPR002716">
    <property type="entry name" value="PIN_dom"/>
</dbReference>
<sequence length="133" mass="14517">MIVDANLTTYWYVPSPFSAAASTYMARSDLAAPQIVLPEAANALLKYMRAGQISADDVFTAVGRIPKVITTLIDDSSLTPNAVRLSATHNHKVYDCLYLALALQRREPLATADRRLAALARQLSIETELIEPA</sequence>
<gene>
    <name evidence="6" type="primary">vapC</name>
    <name evidence="8" type="ORF">SAMN02982922_3193</name>
</gene>
<dbReference type="InterPro" id="IPR029060">
    <property type="entry name" value="PIN-like_dom_sf"/>
</dbReference>
<comment type="similarity">
    <text evidence="6">Belongs to the PINc/VapC protein family.</text>
</comment>
<dbReference type="GO" id="GO:0016787">
    <property type="term" value="F:hydrolase activity"/>
    <property type="evidence" value="ECO:0007669"/>
    <property type="project" value="UniProtKB-KW"/>
</dbReference>
<dbReference type="InterPro" id="IPR022907">
    <property type="entry name" value="VapC_family"/>
</dbReference>
<dbReference type="SUPFAM" id="SSF88723">
    <property type="entry name" value="PIN domain-like"/>
    <property type="match status" value="1"/>
</dbReference>
<keyword evidence="6" id="KW-0800">Toxin</keyword>
<evidence type="ECO:0000256" key="2">
    <source>
        <dbReference type="ARBA" id="ARBA00022722"/>
    </source>
</evidence>
<dbReference type="InterPro" id="IPR051619">
    <property type="entry name" value="TypeII_TA_RNase_PINc/VapC"/>
</dbReference>
<evidence type="ECO:0000256" key="4">
    <source>
        <dbReference type="ARBA" id="ARBA00022801"/>
    </source>
</evidence>
<dbReference type="PANTHER" id="PTHR35901">
    <property type="entry name" value="RIBONUCLEASE VAPC3"/>
    <property type="match status" value="1"/>
</dbReference>
<dbReference type="GO" id="GO:0000287">
    <property type="term" value="F:magnesium ion binding"/>
    <property type="evidence" value="ECO:0007669"/>
    <property type="project" value="UniProtKB-UniRule"/>
</dbReference>
<reference evidence="9" key="1">
    <citation type="submission" date="2017-04" db="EMBL/GenBank/DDBJ databases">
        <authorList>
            <person name="Varghese N."/>
            <person name="Submissions S."/>
        </authorList>
    </citation>
    <scope>NUCLEOTIDE SEQUENCE [LARGE SCALE GENOMIC DNA]</scope>
    <source>
        <strain evidence="9">B5P</strain>
    </source>
</reference>
<dbReference type="AlphaFoldDB" id="A0A1X7P5P3"/>
<dbReference type="Gene3D" id="3.40.50.1010">
    <property type="entry name" value="5'-nuclease"/>
    <property type="match status" value="1"/>
</dbReference>
<evidence type="ECO:0000256" key="5">
    <source>
        <dbReference type="ARBA" id="ARBA00022842"/>
    </source>
</evidence>
<dbReference type="HAMAP" id="MF_00265">
    <property type="entry name" value="VapC_Nob1"/>
    <property type="match status" value="1"/>
</dbReference>
<keyword evidence="2 6" id="KW-0540">Nuclease</keyword>
<evidence type="ECO:0000259" key="7">
    <source>
        <dbReference type="Pfam" id="PF01850"/>
    </source>
</evidence>
<keyword evidence="1 6" id="KW-1277">Toxin-antitoxin system</keyword>
<dbReference type="GO" id="GO:0090729">
    <property type="term" value="F:toxin activity"/>
    <property type="evidence" value="ECO:0007669"/>
    <property type="project" value="UniProtKB-KW"/>
</dbReference>
<dbReference type="EC" id="3.1.-.-" evidence="6"/>
<dbReference type="PANTHER" id="PTHR35901:SF1">
    <property type="entry name" value="EXONUCLEASE VAPC9"/>
    <property type="match status" value="1"/>
</dbReference>
<dbReference type="InterPro" id="IPR044153">
    <property type="entry name" value="PIN_Pae0151-like"/>
</dbReference>
<feature type="domain" description="PIN" evidence="7">
    <location>
        <begin position="1"/>
        <end position="121"/>
    </location>
</feature>
<dbReference type="Proteomes" id="UP000193083">
    <property type="component" value="Unassembled WGS sequence"/>
</dbReference>
<evidence type="ECO:0000313" key="9">
    <source>
        <dbReference type="Proteomes" id="UP000193083"/>
    </source>
</evidence>
<protein>
    <recommendedName>
        <fullName evidence="6">Ribonuclease VapC</fullName>
        <shortName evidence="6">RNase VapC</shortName>
        <ecNumber evidence="6">3.1.-.-</ecNumber>
    </recommendedName>
    <alternativeName>
        <fullName evidence="6">Toxin VapC</fullName>
    </alternativeName>
</protein>
<dbReference type="GO" id="GO:0004540">
    <property type="term" value="F:RNA nuclease activity"/>
    <property type="evidence" value="ECO:0007669"/>
    <property type="project" value="InterPro"/>
</dbReference>
<comment type="cofactor">
    <cofactor evidence="6">
        <name>Mg(2+)</name>
        <dbReference type="ChEBI" id="CHEBI:18420"/>
    </cofactor>
</comment>
<evidence type="ECO:0000256" key="3">
    <source>
        <dbReference type="ARBA" id="ARBA00022723"/>
    </source>
</evidence>
<feature type="binding site" evidence="6">
    <location>
        <position position="4"/>
    </location>
    <ligand>
        <name>Mg(2+)</name>
        <dbReference type="ChEBI" id="CHEBI:18420"/>
    </ligand>
</feature>
<evidence type="ECO:0000256" key="1">
    <source>
        <dbReference type="ARBA" id="ARBA00022649"/>
    </source>
</evidence>
<keyword evidence="9" id="KW-1185">Reference proteome</keyword>
<keyword evidence="4 6" id="KW-0378">Hydrolase</keyword>
<accession>A0A1X7P5P3</accession>
<dbReference type="RefSeq" id="WP_176247536.1">
    <property type="nucleotide sequence ID" value="NZ_FXBL01000004.1"/>
</dbReference>
<evidence type="ECO:0000313" key="8">
    <source>
        <dbReference type="EMBL" id="SMH45356.1"/>
    </source>
</evidence>